<dbReference type="RefSeq" id="WP_085867847.1">
    <property type="nucleotide sequence ID" value="NZ_FWFQ01000007.1"/>
</dbReference>
<keyword evidence="1" id="KW-0732">Signal</keyword>
<organism evidence="2 3">
    <name type="scientific">Pseudoruegeria aquimaris</name>
    <dbReference type="NCBI Taxonomy" id="393663"/>
    <lineage>
        <taxon>Bacteria</taxon>
        <taxon>Pseudomonadati</taxon>
        <taxon>Pseudomonadota</taxon>
        <taxon>Alphaproteobacteria</taxon>
        <taxon>Rhodobacterales</taxon>
        <taxon>Roseobacteraceae</taxon>
        <taxon>Pseudoruegeria</taxon>
    </lineage>
</organism>
<dbReference type="EMBL" id="FWFQ01000007">
    <property type="protein sequence ID" value="SLN28554.1"/>
    <property type="molecule type" value="Genomic_DNA"/>
</dbReference>
<evidence type="ECO:0000256" key="1">
    <source>
        <dbReference type="SAM" id="SignalP"/>
    </source>
</evidence>
<dbReference type="AlphaFoldDB" id="A0A1Y5RYG3"/>
<gene>
    <name evidence="2" type="ORF">PSA7680_01293</name>
</gene>
<keyword evidence="3" id="KW-1185">Reference proteome</keyword>
<dbReference type="OrthoDB" id="7392270at2"/>
<protein>
    <recommendedName>
        <fullName evidence="4">Lipoprotein</fullName>
    </recommendedName>
</protein>
<reference evidence="2 3" key="1">
    <citation type="submission" date="2017-03" db="EMBL/GenBank/DDBJ databases">
        <authorList>
            <person name="Afonso C.L."/>
            <person name="Miller P.J."/>
            <person name="Scott M.A."/>
            <person name="Spackman E."/>
            <person name="Goraichik I."/>
            <person name="Dimitrov K.M."/>
            <person name="Suarez D.L."/>
            <person name="Swayne D.E."/>
        </authorList>
    </citation>
    <scope>NUCLEOTIDE SEQUENCE [LARGE SCALE GENOMIC DNA]</scope>
    <source>
        <strain evidence="2 3">CECT 7680</strain>
    </source>
</reference>
<feature type="signal peptide" evidence="1">
    <location>
        <begin position="1"/>
        <end position="21"/>
    </location>
</feature>
<dbReference type="Proteomes" id="UP000193409">
    <property type="component" value="Unassembled WGS sequence"/>
</dbReference>
<sequence length="106" mass="11147">MGHNLATALAGIAILASGLSACSTVSTERVPSYDTADLVLVRGFRAEGDPCKVTGETAYTNQFLDDSATLVSCPATYSGLAAFVQETGARRVGQRGDFLLYSVPRR</sequence>
<proteinExistence type="predicted"/>
<feature type="chain" id="PRO_5010992549" description="Lipoprotein" evidence="1">
    <location>
        <begin position="22"/>
        <end position="106"/>
    </location>
</feature>
<evidence type="ECO:0000313" key="3">
    <source>
        <dbReference type="Proteomes" id="UP000193409"/>
    </source>
</evidence>
<evidence type="ECO:0008006" key="4">
    <source>
        <dbReference type="Google" id="ProtNLM"/>
    </source>
</evidence>
<name>A0A1Y5RYG3_9RHOB</name>
<accession>A0A1Y5RYG3</accession>
<evidence type="ECO:0000313" key="2">
    <source>
        <dbReference type="EMBL" id="SLN28554.1"/>
    </source>
</evidence>